<evidence type="ECO:0000313" key="2">
    <source>
        <dbReference type="EMBL" id="KAL2784385.1"/>
    </source>
</evidence>
<gene>
    <name evidence="2" type="ORF">BJX66DRAFT_89071</name>
</gene>
<evidence type="ECO:0000256" key="1">
    <source>
        <dbReference type="SAM" id="Phobius"/>
    </source>
</evidence>
<dbReference type="Proteomes" id="UP001610563">
    <property type="component" value="Unassembled WGS sequence"/>
</dbReference>
<keyword evidence="1" id="KW-1133">Transmembrane helix</keyword>
<protein>
    <submittedName>
        <fullName evidence="2">Uncharacterized protein</fullName>
    </submittedName>
</protein>
<proteinExistence type="predicted"/>
<feature type="transmembrane region" description="Helical" evidence="1">
    <location>
        <begin position="211"/>
        <end position="231"/>
    </location>
</feature>
<comment type="caution">
    <text evidence="2">The sequence shown here is derived from an EMBL/GenBank/DDBJ whole genome shotgun (WGS) entry which is preliminary data.</text>
</comment>
<dbReference type="EMBL" id="JBFTWV010000182">
    <property type="protein sequence ID" value="KAL2784385.1"/>
    <property type="molecule type" value="Genomic_DNA"/>
</dbReference>
<keyword evidence="1" id="KW-0472">Membrane</keyword>
<organism evidence="2 3">
    <name type="scientific">Aspergillus keveii</name>
    <dbReference type="NCBI Taxonomy" id="714993"/>
    <lineage>
        <taxon>Eukaryota</taxon>
        <taxon>Fungi</taxon>
        <taxon>Dikarya</taxon>
        <taxon>Ascomycota</taxon>
        <taxon>Pezizomycotina</taxon>
        <taxon>Eurotiomycetes</taxon>
        <taxon>Eurotiomycetidae</taxon>
        <taxon>Eurotiales</taxon>
        <taxon>Aspergillaceae</taxon>
        <taxon>Aspergillus</taxon>
        <taxon>Aspergillus subgen. Nidulantes</taxon>
    </lineage>
</organism>
<reference evidence="2 3" key="1">
    <citation type="submission" date="2024-07" db="EMBL/GenBank/DDBJ databases">
        <title>Section-level genome sequencing and comparative genomics of Aspergillus sections Usti and Cavernicolus.</title>
        <authorList>
            <consortium name="Lawrence Berkeley National Laboratory"/>
            <person name="Nybo J.L."/>
            <person name="Vesth T.C."/>
            <person name="Theobald S."/>
            <person name="Frisvad J.C."/>
            <person name="Larsen T.O."/>
            <person name="Kjaerboelling I."/>
            <person name="Rothschild-Mancinelli K."/>
            <person name="Lyhne E.K."/>
            <person name="Kogle M.E."/>
            <person name="Barry K."/>
            <person name="Clum A."/>
            <person name="Na H."/>
            <person name="Ledsgaard L."/>
            <person name="Lin J."/>
            <person name="Lipzen A."/>
            <person name="Kuo A."/>
            <person name="Riley R."/>
            <person name="Mondo S."/>
            <person name="Labutti K."/>
            <person name="Haridas S."/>
            <person name="Pangalinan J."/>
            <person name="Salamov A.A."/>
            <person name="Simmons B.A."/>
            <person name="Magnuson J.K."/>
            <person name="Chen J."/>
            <person name="Drula E."/>
            <person name="Henrissat B."/>
            <person name="Wiebenga A."/>
            <person name="Lubbers R.J."/>
            <person name="Gomes A.C."/>
            <person name="Makela M.R."/>
            <person name="Stajich J."/>
            <person name="Grigoriev I.V."/>
            <person name="Mortensen U.H."/>
            <person name="De Vries R.P."/>
            <person name="Baker S.E."/>
            <person name="Andersen M.R."/>
        </authorList>
    </citation>
    <scope>NUCLEOTIDE SEQUENCE [LARGE SCALE GENOMIC DNA]</scope>
    <source>
        <strain evidence="2 3">CBS 209.92</strain>
    </source>
</reference>
<keyword evidence="3" id="KW-1185">Reference proteome</keyword>
<name>A0ABR4FMB8_9EURO</name>
<feature type="transmembrane region" description="Helical" evidence="1">
    <location>
        <begin position="172"/>
        <end position="191"/>
    </location>
</feature>
<keyword evidence="1" id="KW-0812">Transmembrane</keyword>
<accession>A0ABR4FMB8</accession>
<evidence type="ECO:0000313" key="3">
    <source>
        <dbReference type="Proteomes" id="UP001610563"/>
    </source>
</evidence>
<sequence length="237" mass="26239">MMSWRTITMQVLPDQTSASIQHPLSTNCTSEKKEERFFLPHPPQRFNIPHNPSTSPPYIPTSASPLSDTMRTINDIQPVKTVEVEIPATTSTSTTITIPISITITRTEPTNVAVETNEPTPVIVQLKQHKSQQYDRIREAFNTYPEKCRLILHLILDLLKDAIDQAGGPIPAAWGAAKNICVLMFVVPMLISPARSLGEFGVSAVAGTASLLYEHCYFVSFVLFIFVASLLSKSDDE</sequence>